<comment type="similarity">
    <text evidence="1">Belongs to the FGGY kinase family.</text>
</comment>
<evidence type="ECO:0000256" key="2">
    <source>
        <dbReference type="ARBA" id="ARBA00022679"/>
    </source>
</evidence>
<protein>
    <submittedName>
        <fullName evidence="6">Xylulokinase</fullName>
    </submittedName>
</protein>
<organism evidence="6 7">
    <name type="scientific">Calorimonas adulescens</name>
    <dbReference type="NCBI Taxonomy" id="2606906"/>
    <lineage>
        <taxon>Bacteria</taxon>
        <taxon>Bacillati</taxon>
        <taxon>Bacillota</taxon>
        <taxon>Clostridia</taxon>
        <taxon>Thermoanaerobacterales</taxon>
        <taxon>Thermoanaerobacteraceae</taxon>
        <taxon>Calorimonas</taxon>
    </lineage>
</organism>
<dbReference type="PANTHER" id="PTHR43095">
    <property type="entry name" value="SUGAR KINASE"/>
    <property type="match status" value="1"/>
</dbReference>
<dbReference type="InterPro" id="IPR000577">
    <property type="entry name" value="Carb_kinase_FGGY"/>
</dbReference>
<feature type="domain" description="Carbohydrate kinase FGGY N-terminal" evidence="4">
    <location>
        <begin position="4"/>
        <end position="244"/>
    </location>
</feature>
<dbReference type="InterPro" id="IPR018484">
    <property type="entry name" value="FGGY_N"/>
</dbReference>
<name>A0A5D8QCI1_9THEO</name>
<dbReference type="Pfam" id="PF02782">
    <property type="entry name" value="FGGY_C"/>
    <property type="match status" value="1"/>
</dbReference>
<dbReference type="AlphaFoldDB" id="A0A5D8QCI1"/>
<feature type="domain" description="Carbohydrate kinase FGGY C-terminal" evidence="5">
    <location>
        <begin position="255"/>
        <end position="445"/>
    </location>
</feature>
<evidence type="ECO:0000259" key="5">
    <source>
        <dbReference type="Pfam" id="PF02782"/>
    </source>
</evidence>
<evidence type="ECO:0000313" key="7">
    <source>
        <dbReference type="Proteomes" id="UP000322976"/>
    </source>
</evidence>
<dbReference type="GO" id="GO:0005975">
    <property type="term" value="P:carbohydrate metabolic process"/>
    <property type="evidence" value="ECO:0007669"/>
    <property type="project" value="InterPro"/>
</dbReference>
<keyword evidence="3 6" id="KW-0418">Kinase</keyword>
<evidence type="ECO:0000313" key="6">
    <source>
        <dbReference type="EMBL" id="TZE81506.1"/>
    </source>
</evidence>
<dbReference type="Gene3D" id="3.30.420.40">
    <property type="match status" value="2"/>
</dbReference>
<dbReference type="InterPro" id="IPR043129">
    <property type="entry name" value="ATPase_NBD"/>
</dbReference>
<dbReference type="GO" id="GO:0016301">
    <property type="term" value="F:kinase activity"/>
    <property type="evidence" value="ECO:0007669"/>
    <property type="project" value="UniProtKB-KW"/>
</dbReference>
<keyword evidence="2" id="KW-0808">Transferase</keyword>
<dbReference type="InterPro" id="IPR018485">
    <property type="entry name" value="FGGY_C"/>
</dbReference>
<dbReference type="CDD" id="cd07779">
    <property type="entry name" value="ASKHA_NBD_FGGY_YgcE-like"/>
    <property type="match status" value="1"/>
</dbReference>
<dbReference type="EMBL" id="VTPS01000013">
    <property type="protein sequence ID" value="TZE81506.1"/>
    <property type="molecule type" value="Genomic_DNA"/>
</dbReference>
<reference evidence="6 7" key="1">
    <citation type="submission" date="2019-08" db="EMBL/GenBank/DDBJ databases">
        <title>Calorimonas adulescens gen. nov., sp. nov., an anaerobic thermophilic bacterium from Sakhalin hot spring.</title>
        <authorList>
            <person name="Khomyakova M.A."/>
            <person name="Merkel A.Y."/>
            <person name="Novikov A."/>
            <person name="Bonch-Osmolovskaya E.A."/>
            <person name="Slobodkin A.I."/>
        </authorList>
    </citation>
    <scope>NUCLEOTIDE SEQUENCE [LARGE SCALE GENOMIC DNA]</scope>
    <source>
        <strain evidence="6 7">A05MB</strain>
    </source>
</reference>
<accession>A0A5D8QCI1</accession>
<evidence type="ECO:0000256" key="1">
    <source>
        <dbReference type="ARBA" id="ARBA00009156"/>
    </source>
</evidence>
<comment type="caution">
    <text evidence="6">The sequence shown here is derived from an EMBL/GenBank/DDBJ whole genome shotgun (WGS) entry which is preliminary data.</text>
</comment>
<proteinExistence type="inferred from homology"/>
<dbReference type="RefSeq" id="WP_149545659.1">
    <property type="nucleotide sequence ID" value="NZ_VTPS01000013.1"/>
</dbReference>
<evidence type="ECO:0000259" key="4">
    <source>
        <dbReference type="Pfam" id="PF00370"/>
    </source>
</evidence>
<dbReference type="Pfam" id="PF00370">
    <property type="entry name" value="FGGY_N"/>
    <property type="match status" value="1"/>
</dbReference>
<dbReference type="Proteomes" id="UP000322976">
    <property type="component" value="Unassembled WGS sequence"/>
</dbReference>
<keyword evidence="7" id="KW-1185">Reference proteome</keyword>
<sequence>MNVIITYDIGTTSLKTVFFDTDGNILYSSSREYRIYSDGPGYAEQDPDDWWGAIIGTTRDGLAAIGDADIIGIGLSSQRETVTAVDNAGRPMMRAISWMDRRSKDEANILSKRFGFDYLHDHTGLISDTTFTATKLLWFKNNGFDLCSAFKFLQPKDYIIYKLTGEYVEDYSLACRTMYLDIKDKKWMKDVLDFIGINPEKLPSLVYSDEVAGRLTREAAAVLGLRDGIPVVAGAGDRQCEALGVGIDRDTAMESTGTTTNLSVSLDSVPKNIDKRVTVSIHSLRDKYLMEQGMTTSGTIYRWFRDEFCKSERETAEQFDLDVYDLIDEKIEKKPVGSGGLILLPFFMGAKATRWNPNARGTILGFTLGTDRWDIARAILEGVAYEINACIGVLEENGIEISEMIGMGGGSKGRVWSQIKADVTGKRVKKTRTQEAASLGAYLLTLKGLGIINDPVTKAREINSAVEYITPDEAAHEKYKKYYNVYEELYSLVEPIFNKLTKM</sequence>
<dbReference type="PIRSF" id="PIRSF000538">
    <property type="entry name" value="GlpK"/>
    <property type="match status" value="1"/>
</dbReference>
<gene>
    <name evidence="6" type="ORF">FWJ32_09195</name>
</gene>
<dbReference type="SUPFAM" id="SSF53067">
    <property type="entry name" value="Actin-like ATPase domain"/>
    <property type="match status" value="2"/>
</dbReference>
<evidence type="ECO:0000256" key="3">
    <source>
        <dbReference type="ARBA" id="ARBA00022777"/>
    </source>
</evidence>
<dbReference type="InterPro" id="IPR050406">
    <property type="entry name" value="FGGY_Carb_Kinase"/>
</dbReference>